<organism evidence="2 3">
    <name type="scientific">Mycena albidolilacea</name>
    <dbReference type="NCBI Taxonomy" id="1033008"/>
    <lineage>
        <taxon>Eukaryota</taxon>
        <taxon>Fungi</taxon>
        <taxon>Dikarya</taxon>
        <taxon>Basidiomycota</taxon>
        <taxon>Agaricomycotina</taxon>
        <taxon>Agaricomycetes</taxon>
        <taxon>Agaricomycetidae</taxon>
        <taxon>Agaricales</taxon>
        <taxon>Marasmiineae</taxon>
        <taxon>Mycenaceae</taxon>
        <taxon>Mycena</taxon>
    </lineage>
</organism>
<sequence length="306" mass="34476">MLALTLHGRSSNLLEPRLPRELESKISETAAIARPVSISRLMLVARRVKLEEWVEPFLYHVALLSFPSLTREPLNFGLPTFTDDAVPHQRPGCFERIKHLFIGYDFDASEADGWLTACRSVTNLYLLISPSPVLRTLAPFTASNISQSMSVRFPAQMSRTPYFEPSRTSSSSSYMVSSRQMKPSVWTKISHSSPILHILPYGPNGDMSTAPHPHSDSSPRVDELRQGPAWRERKESHFRVNVREFIIEIATPTLIRFFISSFLPLPPFLLPLHWPPWTTPGRLPAPSTAQYDGESGSRAIIGMRPC</sequence>
<dbReference type="EMBL" id="JARIHO010000028">
    <property type="protein sequence ID" value="KAJ7339006.1"/>
    <property type="molecule type" value="Genomic_DNA"/>
</dbReference>
<dbReference type="Proteomes" id="UP001218218">
    <property type="component" value="Unassembled WGS sequence"/>
</dbReference>
<evidence type="ECO:0000313" key="3">
    <source>
        <dbReference type="Proteomes" id="UP001218218"/>
    </source>
</evidence>
<evidence type="ECO:0000313" key="2">
    <source>
        <dbReference type="EMBL" id="KAJ7339006.1"/>
    </source>
</evidence>
<keyword evidence="3" id="KW-1185">Reference proteome</keyword>
<comment type="caution">
    <text evidence="2">The sequence shown here is derived from an EMBL/GenBank/DDBJ whole genome shotgun (WGS) entry which is preliminary data.</text>
</comment>
<protein>
    <submittedName>
        <fullName evidence="2">Uncharacterized protein</fullName>
    </submittedName>
</protein>
<feature type="compositionally biased region" description="Basic and acidic residues" evidence="1">
    <location>
        <begin position="213"/>
        <end position="229"/>
    </location>
</feature>
<feature type="region of interest" description="Disordered" evidence="1">
    <location>
        <begin position="206"/>
        <end position="229"/>
    </location>
</feature>
<name>A0AAD7ELW7_9AGAR</name>
<dbReference type="AlphaFoldDB" id="A0AAD7ELW7"/>
<reference evidence="2" key="1">
    <citation type="submission" date="2023-03" db="EMBL/GenBank/DDBJ databases">
        <title>Massive genome expansion in bonnet fungi (Mycena s.s.) driven by repeated elements and novel gene families across ecological guilds.</title>
        <authorList>
            <consortium name="Lawrence Berkeley National Laboratory"/>
            <person name="Harder C.B."/>
            <person name="Miyauchi S."/>
            <person name="Viragh M."/>
            <person name="Kuo A."/>
            <person name="Thoen E."/>
            <person name="Andreopoulos B."/>
            <person name="Lu D."/>
            <person name="Skrede I."/>
            <person name="Drula E."/>
            <person name="Henrissat B."/>
            <person name="Morin E."/>
            <person name="Kohler A."/>
            <person name="Barry K."/>
            <person name="LaButti K."/>
            <person name="Morin E."/>
            <person name="Salamov A."/>
            <person name="Lipzen A."/>
            <person name="Mereny Z."/>
            <person name="Hegedus B."/>
            <person name="Baldrian P."/>
            <person name="Stursova M."/>
            <person name="Weitz H."/>
            <person name="Taylor A."/>
            <person name="Grigoriev I.V."/>
            <person name="Nagy L.G."/>
            <person name="Martin F."/>
            <person name="Kauserud H."/>
        </authorList>
    </citation>
    <scope>NUCLEOTIDE SEQUENCE</scope>
    <source>
        <strain evidence="2">CBHHK002</strain>
    </source>
</reference>
<feature type="region of interest" description="Disordered" evidence="1">
    <location>
        <begin position="287"/>
        <end position="306"/>
    </location>
</feature>
<accession>A0AAD7ELW7</accession>
<evidence type="ECO:0000256" key="1">
    <source>
        <dbReference type="SAM" id="MobiDB-lite"/>
    </source>
</evidence>
<gene>
    <name evidence="2" type="ORF">DFH08DRAFT_875967</name>
</gene>
<proteinExistence type="predicted"/>